<evidence type="ECO:0000256" key="9">
    <source>
        <dbReference type="ARBA" id="ARBA00022692"/>
    </source>
</evidence>
<keyword evidence="9 28" id="KW-0812">Transmembrane</keyword>
<dbReference type="GeneID" id="31366293"/>
<comment type="similarity">
    <text evidence="4">Belongs to the glycosyltransferase 16 (GT16) protein family.</text>
</comment>
<keyword evidence="13" id="KW-0333">Golgi apparatus</keyword>
<dbReference type="EMBL" id="ADBJ01000051">
    <property type="protein sequence ID" value="EFA75769.1"/>
    <property type="molecule type" value="Genomic_DNA"/>
</dbReference>
<dbReference type="InterPro" id="IPR007754">
    <property type="entry name" value="GlcNAc_II"/>
</dbReference>
<dbReference type="UniPathway" id="UPA00378"/>
<dbReference type="PANTHER" id="PTHR12871">
    <property type="entry name" value="BETA-1,2-N-ACETYLGLUCOSAMINYLTRANSFERASE II"/>
    <property type="match status" value="1"/>
</dbReference>
<feature type="region of interest" description="Disordered" evidence="27">
    <location>
        <begin position="215"/>
        <end position="238"/>
    </location>
</feature>
<dbReference type="Gene3D" id="3.90.550.10">
    <property type="entry name" value="Spore Coat Polysaccharide Biosynthesis Protein SpsA, Chain A"/>
    <property type="match status" value="1"/>
</dbReference>
<evidence type="ECO:0000256" key="11">
    <source>
        <dbReference type="ARBA" id="ARBA00022968"/>
    </source>
</evidence>
<dbReference type="Pfam" id="PF05060">
    <property type="entry name" value="MGAT2"/>
    <property type="match status" value="1"/>
</dbReference>
<evidence type="ECO:0000256" key="2">
    <source>
        <dbReference type="ARBA" id="ARBA00004323"/>
    </source>
</evidence>
<evidence type="ECO:0000256" key="6">
    <source>
        <dbReference type="ARBA" id="ARBA00014817"/>
    </source>
</evidence>
<evidence type="ECO:0000256" key="23">
    <source>
        <dbReference type="PIRSR" id="PIRSR607754-1"/>
    </source>
</evidence>
<feature type="coiled-coil region" evidence="26">
    <location>
        <begin position="34"/>
        <end position="68"/>
    </location>
</feature>
<evidence type="ECO:0000256" key="18">
    <source>
        <dbReference type="ARBA" id="ARBA00029663"/>
    </source>
</evidence>
<keyword evidence="26" id="KW-0175">Coiled coil</keyword>
<dbReference type="STRING" id="670386.D3BS32"/>
<proteinExistence type="inferred from homology"/>
<accession>D3BS32</accession>
<evidence type="ECO:0000256" key="1">
    <source>
        <dbReference type="ARBA" id="ARBA00001936"/>
    </source>
</evidence>
<feature type="binding site" evidence="23">
    <location>
        <position position="182"/>
    </location>
    <ligand>
        <name>substrate</name>
    </ligand>
</feature>
<evidence type="ECO:0000256" key="22">
    <source>
        <dbReference type="ARBA" id="ARBA00093257"/>
    </source>
</evidence>
<evidence type="ECO:0000256" key="26">
    <source>
        <dbReference type="SAM" id="Coils"/>
    </source>
</evidence>
<dbReference type="SUPFAM" id="SSF53448">
    <property type="entry name" value="Nucleotide-diphospho-sugar transferases"/>
    <property type="match status" value="1"/>
</dbReference>
<evidence type="ECO:0000256" key="12">
    <source>
        <dbReference type="ARBA" id="ARBA00022989"/>
    </source>
</evidence>
<comment type="catalytic activity">
    <reaction evidence="22">
        <text>an N(4)-{beta-D-GlcNAc-(1-&gt;2)-alpha-D-Man-(1-&gt;3)-[alpha-D-Man-(1-&gt;6)]-beta-D-Man-(1-&gt;4)-beta-D-GlcNAc-(1-&gt;4)-beta-D-GlcNAc}-L-asparaginyl-[protein] + UDP-N-acetyl-alpha-D-glucosamine = N(4)-{beta-D-GlcNAc-(1-&gt;2)-alpha-D-Man-(1-&gt;3)-[beta-D-GlcNAc-(1-&gt;2)-alpha-D-Man-(1-&gt;6)]-beta-D-Man-(1-&gt;4)-beta-D-GlcNAc-(1-&gt;4)-beta-D-GlcNAc}-L-asparaginyl-[protein] + UDP + H(+)</text>
        <dbReference type="Rhea" id="RHEA:12941"/>
        <dbReference type="Rhea" id="RHEA-COMP:13526"/>
        <dbReference type="Rhea" id="RHEA-COMP:14369"/>
        <dbReference type="ChEBI" id="CHEBI:15378"/>
        <dbReference type="ChEBI" id="CHEBI:57705"/>
        <dbReference type="ChEBI" id="CHEBI:58223"/>
        <dbReference type="ChEBI" id="CHEBI:60615"/>
        <dbReference type="ChEBI" id="CHEBI:60651"/>
        <dbReference type="EC" id="2.4.1.143"/>
    </reaction>
</comment>
<sequence>MLPKIRIISVIAFVFIFVLAVNYFYFYGAEIKQKEEMQQQSEYDNQKIRQLERAIDVMLTKINEYNLTLSLPPVQPTVPPTVPPTEPPTEETIKKMARDMVQGRLDPFDANNVITSKDMLTYFISNFNKNRKVLNADKFKLAPNHIPIVIRVFNKPQYFKVVLDFYRQVEGIEETMIIVSHDGIFKEMFDLVESIDFCQVRQIIHPYSSQVLSNRFPGKDPQLARERKDEDNGKPRNNNVTPLKHHFWWHLNYVWDVMLPEHKGDICLLEEDHLPSYDFYRTLLATRDLRNKECPDCFALQMQEPSFNGDTHDLGICPNIGNMGLTFDRRRWEILRGAGDEYCNFDDYNWDWTLQHMKSVNKIPGKYFFTCKPRIIHIGTCGIHGRDNNNCEVTKEQIDQYKARSDELKRDNAHDWSKYKIRDFMNTNNALHFRGYESWGQMDRDHCNNQKFDI</sequence>
<dbReference type="RefSeq" id="XP_020427903.1">
    <property type="nucleotide sequence ID" value="XM_020581587.1"/>
</dbReference>
<evidence type="ECO:0000256" key="21">
    <source>
        <dbReference type="ARBA" id="ARBA00032915"/>
    </source>
</evidence>
<feature type="transmembrane region" description="Helical" evidence="28">
    <location>
        <begin position="7"/>
        <end position="27"/>
    </location>
</feature>
<evidence type="ECO:0000256" key="5">
    <source>
        <dbReference type="ARBA" id="ARBA00012613"/>
    </source>
</evidence>
<keyword evidence="11" id="KW-0735">Signal-anchor</keyword>
<comment type="pathway">
    <text evidence="3">Protein modification; protein glycosylation.</text>
</comment>
<evidence type="ECO:0000256" key="20">
    <source>
        <dbReference type="ARBA" id="ARBA00032552"/>
    </source>
</evidence>
<dbReference type="Proteomes" id="UP000001396">
    <property type="component" value="Unassembled WGS sequence"/>
</dbReference>
<comment type="cofactor">
    <cofactor evidence="1 24">
        <name>Mn(2+)</name>
        <dbReference type="ChEBI" id="CHEBI:29035"/>
    </cofactor>
</comment>
<feature type="binding site" evidence="24">
    <location>
        <position position="272"/>
    </location>
    <ligand>
        <name>Mn(2+)</name>
        <dbReference type="ChEBI" id="CHEBI:29035"/>
    </ligand>
</feature>
<evidence type="ECO:0000256" key="15">
    <source>
        <dbReference type="ARBA" id="ARBA00023157"/>
    </source>
</evidence>
<evidence type="ECO:0000256" key="16">
    <source>
        <dbReference type="ARBA" id="ARBA00023180"/>
    </source>
</evidence>
<dbReference type="AlphaFoldDB" id="D3BS32"/>
<keyword evidence="8" id="KW-0808">Transferase</keyword>
<evidence type="ECO:0000313" key="29">
    <source>
        <dbReference type="EMBL" id="EFA75769.1"/>
    </source>
</evidence>
<feature type="disulfide bond" evidence="25">
    <location>
        <begin position="343"/>
        <end position="447"/>
    </location>
</feature>
<dbReference type="EC" id="2.4.1.143" evidence="5"/>
<feature type="disulfide bond" evidence="25">
    <location>
        <begin position="294"/>
        <end position="297"/>
    </location>
</feature>
<dbReference type="InterPro" id="IPR029044">
    <property type="entry name" value="Nucleotide-diphossugar_trans"/>
</dbReference>
<protein>
    <recommendedName>
        <fullName evidence="6">Alpha-1,6-mannosyl-glycoprotein 2-beta-N-acetylglucosaminyltransferase</fullName>
        <ecNumber evidence="5">2.4.1.143</ecNumber>
    </recommendedName>
    <alternativeName>
        <fullName evidence="21">Beta-1,2-N-acetylglucosaminyltransferase II</fullName>
    </alternativeName>
    <alternativeName>
        <fullName evidence="20">GlcNAc-T II</fullName>
    </alternativeName>
    <alternativeName>
        <fullName evidence="19">Mannoside acetylglucosaminyltransferase 2</fullName>
    </alternativeName>
    <alternativeName>
        <fullName evidence="18">N-glycosyl-oligosaccharide-glycoprotein N-acetylglucosaminyltransferase II</fullName>
    </alternativeName>
</protein>
<keyword evidence="30" id="KW-1185">Reference proteome</keyword>
<evidence type="ECO:0000256" key="27">
    <source>
        <dbReference type="SAM" id="MobiDB-lite"/>
    </source>
</evidence>
<evidence type="ECO:0000256" key="24">
    <source>
        <dbReference type="PIRSR" id="PIRSR607754-2"/>
    </source>
</evidence>
<evidence type="ECO:0000256" key="25">
    <source>
        <dbReference type="PIRSR" id="PIRSR607754-3"/>
    </source>
</evidence>
<keyword evidence="16" id="KW-0325">Glycoprotein</keyword>
<comment type="subcellular location">
    <subcellularLocation>
        <location evidence="2">Golgi apparatus membrane</location>
        <topology evidence="2">Single-pass type II membrane protein</topology>
    </subcellularLocation>
</comment>
<keyword evidence="17 24" id="KW-0464">Manganese</keyword>
<evidence type="ECO:0000256" key="10">
    <source>
        <dbReference type="ARBA" id="ARBA00022723"/>
    </source>
</evidence>
<dbReference type="GO" id="GO:0005795">
    <property type="term" value="C:Golgi stack"/>
    <property type="evidence" value="ECO:0007669"/>
    <property type="project" value="InterPro"/>
</dbReference>
<evidence type="ECO:0000256" key="7">
    <source>
        <dbReference type="ARBA" id="ARBA00022676"/>
    </source>
</evidence>
<evidence type="ECO:0000256" key="28">
    <source>
        <dbReference type="SAM" id="Phobius"/>
    </source>
</evidence>
<dbReference type="GO" id="GO:0046872">
    <property type="term" value="F:metal ion binding"/>
    <property type="evidence" value="ECO:0007669"/>
    <property type="project" value="UniProtKB-KW"/>
</dbReference>
<keyword evidence="14 28" id="KW-0472">Membrane</keyword>
<dbReference type="GO" id="GO:0000139">
    <property type="term" value="C:Golgi membrane"/>
    <property type="evidence" value="ECO:0007669"/>
    <property type="project" value="UniProtKB-SubCell"/>
</dbReference>
<evidence type="ECO:0000313" key="30">
    <source>
        <dbReference type="Proteomes" id="UP000001396"/>
    </source>
</evidence>
<dbReference type="GO" id="GO:0006487">
    <property type="term" value="P:protein N-linked glycosylation"/>
    <property type="evidence" value="ECO:0007669"/>
    <property type="project" value="TreeGrafter"/>
</dbReference>
<keyword evidence="15 25" id="KW-1015">Disulfide bond</keyword>
<dbReference type="GO" id="GO:0008455">
    <property type="term" value="F:alpha-1,6-mannosylglycoprotein 2-beta-N-acetylglucosaminyltransferase activity"/>
    <property type="evidence" value="ECO:0007669"/>
    <property type="project" value="UniProtKB-EC"/>
</dbReference>
<name>D3BS32_HETP5</name>
<evidence type="ECO:0000256" key="4">
    <source>
        <dbReference type="ARBA" id="ARBA00011011"/>
    </source>
</evidence>
<keyword evidence="12 28" id="KW-1133">Transmembrane helix</keyword>
<keyword evidence="7" id="KW-0328">Glycosyltransferase</keyword>
<evidence type="ECO:0000256" key="19">
    <source>
        <dbReference type="ARBA" id="ARBA00031203"/>
    </source>
</evidence>
<comment type="caution">
    <text evidence="29">The sequence shown here is derived from an EMBL/GenBank/DDBJ whole genome shotgun (WGS) entry which is preliminary data.</text>
</comment>
<evidence type="ECO:0000256" key="3">
    <source>
        <dbReference type="ARBA" id="ARBA00004922"/>
    </source>
</evidence>
<evidence type="ECO:0000256" key="17">
    <source>
        <dbReference type="ARBA" id="ARBA00023211"/>
    </source>
</evidence>
<feature type="compositionally biased region" description="Basic and acidic residues" evidence="27">
    <location>
        <begin position="222"/>
        <end position="234"/>
    </location>
</feature>
<gene>
    <name evidence="29" type="ORF">PPL_10824</name>
</gene>
<organism evidence="29 30">
    <name type="scientific">Heterostelium pallidum (strain ATCC 26659 / Pp 5 / PN500)</name>
    <name type="common">Cellular slime mold</name>
    <name type="synonym">Polysphondylium pallidum</name>
    <dbReference type="NCBI Taxonomy" id="670386"/>
    <lineage>
        <taxon>Eukaryota</taxon>
        <taxon>Amoebozoa</taxon>
        <taxon>Evosea</taxon>
        <taxon>Eumycetozoa</taxon>
        <taxon>Dictyostelia</taxon>
        <taxon>Acytosteliales</taxon>
        <taxon>Acytosteliaceae</taxon>
        <taxon>Heterostelium</taxon>
    </lineage>
</organism>
<evidence type="ECO:0000256" key="8">
    <source>
        <dbReference type="ARBA" id="ARBA00022679"/>
    </source>
</evidence>
<evidence type="ECO:0000256" key="14">
    <source>
        <dbReference type="ARBA" id="ARBA00023136"/>
    </source>
</evidence>
<feature type="binding site" evidence="24">
    <location>
        <position position="377"/>
    </location>
    <ligand>
        <name>Mn(2+)</name>
        <dbReference type="ChEBI" id="CHEBI:29035"/>
    </ligand>
</feature>
<keyword evidence="10 24" id="KW-0479">Metal-binding</keyword>
<dbReference type="PANTHER" id="PTHR12871:SF0">
    <property type="entry name" value="ALPHA-1,6-MANNOSYL-GLYCOPROTEIN 2-BETA-N-ACETYLGLUCOSAMINYLTRANSFERASE"/>
    <property type="match status" value="1"/>
</dbReference>
<dbReference type="GO" id="GO:0009312">
    <property type="term" value="P:oligosaccharide biosynthetic process"/>
    <property type="evidence" value="ECO:0007669"/>
    <property type="project" value="InterPro"/>
</dbReference>
<dbReference type="InParanoid" id="D3BS32"/>
<reference evidence="29 30" key="1">
    <citation type="journal article" date="2011" name="Genome Res.">
        <title>Phylogeny-wide analysis of social amoeba genomes highlights ancient origins for complex intercellular communication.</title>
        <authorList>
            <person name="Heidel A.J."/>
            <person name="Lawal H.M."/>
            <person name="Felder M."/>
            <person name="Schilde C."/>
            <person name="Helps N.R."/>
            <person name="Tunggal B."/>
            <person name="Rivero F."/>
            <person name="John U."/>
            <person name="Schleicher M."/>
            <person name="Eichinger L."/>
            <person name="Platzer M."/>
            <person name="Noegel A.A."/>
            <person name="Schaap P."/>
            <person name="Gloeckner G."/>
        </authorList>
    </citation>
    <scope>NUCLEOTIDE SEQUENCE [LARGE SCALE GENOMIC DNA]</scope>
    <source>
        <strain evidence="30">ATCC 26659 / Pp 5 / PN500</strain>
    </source>
</reference>
<evidence type="ECO:0000256" key="13">
    <source>
        <dbReference type="ARBA" id="ARBA00023034"/>
    </source>
</evidence>